<dbReference type="PANTHER" id="PTHR15665">
    <property type="entry name" value="ASTEROID PROTEIN"/>
    <property type="match status" value="1"/>
</dbReference>
<evidence type="ECO:0008006" key="4">
    <source>
        <dbReference type="Google" id="ProtNLM"/>
    </source>
</evidence>
<accession>A0ABP1QUS6</accession>
<gene>
    <name evidence="2" type="ORF">ODALV1_LOCUS15554</name>
</gene>
<proteinExistence type="inferred from homology"/>
<comment type="caution">
    <text evidence="2">The sequence shown here is derived from an EMBL/GenBank/DDBJ whole genome shotgun (WGS) entry which is preliminary data.</text>
</comment>
<keyword evidence="3" id="KW-1185">Reference proteome</keyword>
<evidence type="ECO:0000313" key="2">
    <source>
        <dbReference type="EMBL" id="CAL8112241.1"/>
    </source>
</evidence>
<dbReference type="InterPro" id="IPR029060">
    <property type="entry name" value="PIN-like_dom_sf"/>
</dbReference>
<dbReference type="Proteomes" id="UP001642540">
    <property type="component" value="Unassembled WGS sequence"/>
</dbReference>
<dbReference type="Gene3D" id="3.40.50.1010">
    <property type="entry name" value="5'-nuclease"/>
    <property type="match status" value="1"/>
</dbReference>
<dbReference type="EMBL" id="CAXLJM020000048">
    <property type="protein sequence ID" value="CAL8112241.1"/>
    <property type="molecule type" value="Genomic_DNA"/>
</dbReference>
<comment type="similarity">
    <text evidence="1">Belongs to the asteroid family.</text>
</comment>
<reference evidence="2 3" key="1">
    <citation type="submission" date="2024-08" db="EMBL/GenBank/DDBJ databases">
        <authorList>
            <person name="Cucini C."/>
            <person name="Frati F."/>
        </authorList>
    </citation>
    <scope>NUCLEOTIDE SEQUENCE [LARGE SCALE GENOMIC DNA]</scope>
</reference>
<dbReference type="InterPro" id="IPR026832">
    <property type="entry name" value="Asteroid"/>
</dbReference>
<dbReference type="PANTHER" id="PTHR15665:SF1">
    <property type="entry name" value="PROTEIN ASTEROID HOMOLOG 1"/>
    <property type="match status" value="1"/>
</dbReference>
<dbReference type="SUPFAM" id="SSF88723">
    <property type="entry name" value="PIN domain-like"/>
    <property type="match status" value="1"/>
</dbReference>
<sequence>MGVRGLTTFMSQYEEKYREKVFLRNCPVVIDGCNLMYFLYFDGPSAVVKRGENARPAGTSSKRRAVPNAHWFGGDWETYSQSVRYFFQQLKQCEIIPIVLMDGAYETRKISTLKSRFEGVLRDNVKREQFPGKTYTPVFLKTVFLEVLAEQKIPCYQTIGEADCTIAYVAHLLGDCYILSSDSDFMVYINSKAILLKSVKFAKAAVGKSVLQKEENNQEVKAEESPTKVWTLQAQFVSITRLCEEEFQMRDRRLLPLAAVILGNDYINAKAFKSFQALKPNGNTHTSSGRIESIMKWLGRKQSVQVGIDALTCFVDESKKKIMANSINKIVSMYEGMDGEKRVWNTLKGDLDLSKWISGEAQKLENGSNATFEGEEQEESVLNIAKDEVTDDDLDHLMRATVSALLGNESIDLYKKANFEQNLAKIEAKMCESVLPSWFLKGHTTCELQNYLLNLYKNHLVIFNPQVEWFEDDSCHELSLPIISVTAGILLCDEANKFYVLSRMKGRMEIKTLCPLTKLPVFGEVPKLFEGTVLNTEFKKQLTYDKKLALISETLFGDNAEARNYVQSWPASYRIWVACLLHYVLKKGNSKTLKKLEILAISCSIFLCVFKNLLVNPSEQKSRANPIPKDDNPNLTLFWQAIKESTDKLKNVRSFYQKFENFSEVTGKKFIKSYDMRISYALSEFLCSVFHTEMLNGLIDKPYKSPKVRCTINNFFIYNLSQALINKTISTDNVAKEIHKVFTSNFCKVSEMSLMIQEFVNICVKFLKL</sequence>
<protein>
    <recommendedName>
        <fullName evidence="4">Protein asteroid</fullName>
    </recommendedName>
</protein>
<organism evidence="2 3">
    <name type="scientific">Orchesella dallaii</name>
    <dbReference type="NCBI Taxonomy" id="48710"/>
    <lineage>
        <taxon>Eukaryota</taxon>
        <taxon>Metazoa</taxon>
        <taxon>Ecdysozoa</taxon>
        <taxon>Arthropoda</taxon>
        <taxon>Hexapoda</taxon>
        <taxon>Collembola</taxon>
        <taxon>Entomobryomorpha</taxon>
        <taxon>Entomobryoidea</taxon>
        <taxon>Orchesellidae</taxon>
        <taxon>Orchesellinae</taxon>
        <taxon>Orchesella</taxon>
    </lineage>
</organism>
<evidence type="ECO:0000256" key="1">
    <source>
        <dbReference type="ARBA" id="ARBA00007398"/>
    </source>
</evidence>
<name>A0ABP1QUS6_9HEXA</name>
<evidence type="ECO:0000313" key="3">
    <source>
        <dbReference type="Proteomes" id="UP001642540"/>
    </source>
</evidence>